<evidence type="ECO:0000313" key="2">
    <source>
        <dbReference type="EMBL" id="KUJ92730.1"/>
    </source>
</evidence>
<evidence type="ECO:0000313" key="3">
    <source>
        <dbReference type="EMBL" id="KUK05812.1"/>
    </source>
</evidence>
<dbReference type="EMBL" id="LGEQ01000053">
    <property type="protein sequence ID" value="KUJ92730.1"/>
    <property type="molecule type" value="Genomic_DNA"/>
</dbReference>
<comment type="caution">
    <text evidence="3">The sequence shown here is derived from an EMBL/GenBank/DDBJ whole genome shotgun (WGS) entry which is preliminary data.</text>
</comment>
<keyword evidence="1" id="KW-0812">Transmembrane</keyword>
<accession>A0A101DZB8</accession>
<evidence type="ECO:0000313" key="4">
    <source>
        <dbReference type="Proteomes" id="UP000054015"/>
    </source>
</evidence>
<gene>
    <name evidence="2" type="ORF">XD40_2074</name>
    <name evidence="3" type="ORF">XD48_1951</name>
</gene>
<protein>
    <recommendedName>
        <fullName evidence="6">S-layer protein</fullName>
    </recommendedName>
</protein>
<dbReference type="EMBL" id="LGEX01000075">
    <property type="protein sequence ID" value="KUK05812.1"/>
    <property type="molecule type" value="Genomic_DNA"/>
</dbReference>
<feature type="transmembrane region" description="Helical" evidence="1">
    <location>
        <begin position="433"/>
        <end position="454"/>
    </location>
</feature>
<reference evidence="4 5" key="2">
    <citation type="journal article" date="2015" name="MBio">
        <title>Genome-Resolved Metagenomic Analysis Reveals Roles for Candidate Phyla and Other Microbial Community Members in Biogeochemical Transformations in Oil Reservoirs.</title>
        <authorList>
            <person name="Hu P."/>
            <person name="Tom L."/>
            <person name="Singh A."/>
            <person name="Thomas B.C."/>
            <person name="Baker B.J."/>
            <person name="Piceno Y.M."/>
            <person name="Andersen G.L."/>
            <person name="Banfield J.F."/>
        </authorList>
    </citation>
    <scope>NUCLEOTIDE SEQUENCE [LARGE SCALE GENOMIC DNA]</scope>
</reference>
<dbReference type="PANTHER" id="PTHR35902">
    <property type="entry name" value="S-LAYER DOMAIN-LIKE PROTEIN-RELATED"/>
    <property type="match status" value="1"/>
</dbReference>
<dbReference type="PANTHER" id="PTHR35902:SF6">
    <property type="entry name" value="CONSERVED WITHIN P. AEROPHILUM"/>
    <property type="match status" value="1"/>
</dbReference>
<dbReference type="Proteomes" id="UP000054307">
    <property type="component" value="Unassembled WGS sequence"/>
</dbReference>
<evidence type="ECO:0000256" key="1">
    <source>
        <dbReference type="SAM" id="Phobius"/>
    </source>
</evidence>
<evidence type="ECO:0000313" key="5">
    <source>
        <dbReference type="Proteomes" id="UP000054307"/>
    </source>
</evidence>
<reference evidence="3" key="1">
    <citation type="journal article" date="2015" name="MBio">
        <title>Genome-resolved metagenomic analysis reveals roles for candidate phyla and other microbial community members in biogeochemical transformations in oil reservoirs.</title>
        <authorList>
            <person name="Hu P."/>
            <person name="Tom L."/>
            <person name="Singh A."/>
            <person name="Thomas B.C."/>
            <person name="Baker B.J."/>
            <person name="Piceno Y.M."/>
            <person name="Andersen G.L."/>
            <person name="Banfield J.F."/>
        </authorList>
    </citation>
    <scope>NUCLEOTIDE SEQUENCE [LARGE SCALE GENOMIC DNA]</scope>
    <source>
        <strain evidence="3">49_2300</strain>
        <strain evidence="2">49_95</strain>
    </source>
</reference>
<organism evidence="3 4">
    <name type="scientific">Archaeoglobus fulgidus</name>
    <dbReference type="NCBI Taxonomy" id="2234"/>
    <lineage>
        <taxon>Archaea</taxon>
        <taxon>Methanobacteriati</taxon>
        <taxon>Methanobacteriota</taxon>
        <taxon>Archaeoglobi</taxon>
        <taxon>Archaeoglobales</taxon>
        <taxon>Archaeoglobaceae</taxon>
        <taxon>Archaeoglobus</taxon>
    </lineage>
</organism>
<dbReference type="Proteomes" id="UP000054015">
    <property type="component" value="Unassembled WGS sequence"/>
</dbReference>
<sequence>MRKVLLVLAVLLLAVEAVHAEGVSVSYQISPEILLPGDYADVTLTLTNPSASDVKVNSIVVSGAKAEPSAIYSVGTIPGGGSYSITFSVKAEKVGRENLEVKIATEYRVDENNTTTQTITQNILLLVDDNFPSLTVASPVYRGVVNEVSFYVSSPVELKDVRVEALFDAIPKTVYLGDFVGGKEGKIKFIPDSNRLKFKISFYNGRNYHEIEKEVVVKLLTPQNVVLNVTFPYKSLFIGDAVTIPLEITNLRSDAIYDITVSAESSLGSFSSPVSIAKLDSGEGKALSFKFSPSKAGDGEAVFRVYYKDELGNGLSVERNFTITVLDSYAVMLTNVNVVREKLKYSVSGDVSNNGRSEVYNAYAVAECGDFRADYFMGNIDPSDFQSFELPVECNGSVKVTVQWSNEIGETFAISKTVELKGKSLAEVEENPMPTYVSIAVAIVILAIVGFVIYRQIRK</sequence>
<dbReference type="Gene3D" id="2.60.40.10">
    <property type="entry name" value="Immunoglobulins"/>
    <property type="match status" value="1"/>
</dbReference>
<dbReference type="InterPro" id="IPR013783">
    <property type="entry name" value="Ig-like_fold"/>
</dbReference>
<dbReference type="AlphaFoldDB" id="A0A101DZB8"/>
<evidence type="ECO:0008006" key="6">
    <source>
        <dbReference type="Google" id="ProtNLM"/>
    </source>
</evidence>
<name>A0A101DZB8_ARCFL</name>
<proteinExistence type="predicted"/>
<keyword evidence="1" id="KW-1133">Transmembrane helix</keyword>
<keyword evidence="1" id="KW-0472">Membrane</keyword>
<dbReference type="PATRIC" id="fig|2234.6.peg.849"/>